<keyword evidence="1" id="KW-0732">Signal</keyword>
<organism evidence="2 3">
    <name type="scientific">Eutrema salsugineum</name>
    <name type="common">Saltwater cress</name>
    <name type="synonym">Sisymbrium salsugineum</name>
    <dbReference type="NCBI Taxonomy" id="72664"/>
    <lineage>
        <taxon>Eukaryota</taxon>
        <taxon>Viridiplantae</taxon>
        <taxon>Streptophyta</taxon>
        <taxon>Embryophyta</taxon>
        <taxon>Tracheophyta</taxon>
        <taxon>Spermatophyta</taxon>
        <taxon>Magnoliopsida</taxon>
        <taxon>eudicotyledons</taxon>
        <taxon>Gunneridae</taxon>
        <taxon>Pentapetalae</taxon>
        <taxon>rosids</taxon>
        <taxon>malvids</taxon>
        <taxon>Brassicales</taxon>
        <taxon>Brassicaceae</taxon>
        <taxon>Eutremeae</taxon>
        <taxon>Eutrema</taxon>
    </lineage>
</organism>
<protein>
    <recommendedName>
        <fullName evidence="4">Knottin scorpion toxin-like domain-containing protein</fullName>
    </recommendedName>
</protein>
<evidence type="ECO:0000313" key="3">
    <source>
        <dbReference type="Proteomes" id="UP000030689"/>
    </source>
</evidence>
<gene>
    <name evidence="2" type="ORF">EUTSA_v10010998mg</name>
</gene>
<accession>V4L4T5</accession>
<dbReference type="EMBL" id="KI517435">
    <property type="protein sequence ID" value="ESQ45345.1"/>
    <property type="molecule type" value="Genomic_DNA"/>
</dbReference>
<feature type="signal peptide" evidence="1">
    <location>
        <begin position="1"/>
        <end position="20"/>
    </location>
</feature>
<dbReference type="AlphaFoldDB" id="V4L4T5"/>
<proteinExistence type="predicted"/>
<dbReference type="KEGG" id="eus:EUTSA_v10010998mg"/>
<evidence type="ECO:0000313" key="2">
    <source>
        <dbReference type="EMBL" id="ESQ45345.1"/>
    </source>
</evidence>
<reference evidence="2 3" key="1">
    <citation type="journal article" date="2013" name="Front. Plant Sci.">
        <title>The Reference Genome of the Halophytic Plant Eutrema salsugineum.</title>
        <authorList>
            <person name="Yang R."/>
            <person name="Jarvis D.E."/>
            <person name="Chen H."/>
            <person name="Beilstein M.A."/>
            <person name="Grimwood J."/>
            <person name="Jenkins J."/>
            <person name="Shu S."/>
            <person name="Prochnik S."/>
            <person name="Xin M."/>
            <person name="Ma C."/>
            <person name="Schmutz J."/>
            <person name="Wing R.A."/>
            <person name="Mitchell-Olds T."/>
            <person name="Schumaker K.S."/>
            <person name="Wang X."/>
        </authorList>
    </citation>
    <scope>NUCLEOTIDE SEQUENCE [LARGE SCALE GENOMIC DNA]</scope>
</reference>
<keyword evidence="3" id="KW-1185">Reference proteome</keyword>
<dbReference type="Proteomes" id="UP000030689">
    <property type="component" value="Unassembled WGS sequence"/>
</dbReference>
<sequence length="89" mass="9523">MKKALSFVVFIIFSTMLASAENKAKVNIAQVSLGPGLVRPPPPYRGVGQAGFCNTHCGVQCCIQRCAQKYTGGCGHCDEIGHCKCLYPC</sequence>
<dbReference type="STRING" id="72664.V4L4T5"/>
<evidence type="ECO:0000256" key="1">
    <source>
        <dbReference type="SAM" id="SignalP"/>
    </source>
</evidence>
<name>V4L4T5_EUTSA</name>
<dbReference type="Gramene" id="ESQ45345">
    <property type="protein sequence ID" value="ESQ45345"/>
    <property type="gene ID" value="EUTSA_v10010998mg"/>
</dbReference>
<evidence type="ECO:0008006" key="4">
    <source>
        <dbReference type="Google" id="ProtNLM"/>
    </source>
</evidence>
<feature type="chain" id="PRO_5004720372" description="Knottin scorpion toxin-like domain-containing protein" evidence="1">
    <location>
        <begin position="21"/>
        <end position="89"/>
    </location>
</feature>